<dbReference type="InterPro" id="IPR050272">
    <property type="entry name" value="Isochorismatase-like_hydrls"/>
</dbReference>
<dbReference type="PANTHER" id="PTHR43540">
    <property type="entry name" value="PEROXYUREIDOACRYLATE/UREIDOACRYLATE AMIDOHYDROLASE-RELATED"/>
    <property type="match status" value="1"/>
</dbReference>
<evidence type="ECO:0000256" key="2">
    <source>
        <dbReference type="ARBA" id="ARBA00022801"/>
    </source>
</evidence>
<dbReference type="AlphaFoldDB" id="A0A8H8S7S1"/>
<dbReference type="Pfam" id="PF00857">
    <property type="entry name" value="Isochorismatase"/>
    <property type="match status" value="1"/>
</dbReference>
<keyword evidence="5" id="KW-1185">Reference proteome</keyword>
<dbReference type="SUPFAM" id="SSF52499">
    <property type="entry name" value="Isochorismatase-like hydrolases"/>
    <property type="match status" value="1"/>
</dbReference>
<name>A0A8H8S7S1_9HELO</name>
<evidence type="ECO:0000256" key="1">
    <source>
        <dbReference type="ARBA" id="ARBA00006336"/>
    </source>
</evidence>
<dbReference type="Proteomes" id="UP000443090">
    <property type="component" value="Unassembled WGS sequence"/>
</dbReference>
<gene>
    <name evidence="4" type="primary">yddQ</name>
    <name evidence="4" type="ORF">LOCC1_G001557</name>
</gene>
<keyword evidence="2" id="KW-0378">Hydrolase</keyword>
<evidence type="ECO:0000313" key="5">
    <source>
        <dbReference type="Proteomes" id="UP000443090"/>
    </source>
</evidence>
<dbReference type="PANTHER" id="PTHR43540:SF15">
    <property type="entry name" value="BLR5631 PROTEIN"/>
    <property type="match status" value="1"/>
</dbReference>
<reference evidence="4 5" key="1">
    <citation type="submission" date="2018-05" db="EMBL/GenBank/DDBJ databases">
        <title>Genome sequencing and assembly of the regulated plant pathogen Lachnellula willkommii and related sister species for the development of diagnostic species identification markers.</title>
        <authorList>
            <person name="Giroux E."/>
            <person name="Bilodeau G."/>
        </authorList>
    </citation>
    <scope>NUCLEOTIDE SEQUENCE [LARGE SCALE GENOMIC DNA]</scope>
    <source>
        <strain evidence="4 5">CBS 160.35</strain>
    </source>
</reference>
<dbReference type="OrthoDB" id="245563at2759"/>
<dbReference type="Gene3D" id="3.40.50.850">
    <property type="entry name" value="Isochorismatase-like"/>
    <property type="match status" value="1"/>
</dbReference>
<sequence>MAQSFRAILGAKPSTASIKDSVLVIIDAQNEYICQRPSQDRQHRFNRKAISTLLEKYRSASAPLVHIVHQTPAGAPVFTPDTDLAKEFAEIEPTSSEKVIGKENPGSFTGTDLDAYLKSTGRNKVVLVGYMAHVCVSTTARQAAEKGYDVLIAEEAVGDRDIPGASAADTVAMVLKELGDAFGTVVKADSIK</sequence>
<dbReference type="GO" id="GO:0016787">
    <property type="term" value="F:hydrolase activity"/>
    <property type="evidence" value="ECO:0007669"/>
    <property type="project" value="UniProtKB-KW"/>
</dbReference>
<comment type="caution">
    <text evidence="4">The sequence shown here is derived from an EMBL/GenBank/DDBJ whole genome shotgun (WGS) entry which is preliminary data.</text>
</comment>
<evidence type="ECO:0000259" key="3">
    <source>
        <dbReference type="Pfam" id="PF00857"/>
    </source>
</evidence>
<protein>
    <submittedName>
        <fullName evidence="4">Putative isochorismatase family protein</fullName>
    </submittedName>
</protein>
<accession>A0A8H8S7S1</accession>
<dbReference type="InterPro" id="IPR000868">
    <property type="entry name" value="Isochorismatase-like_dom"/>
</dbReference>
<proteinExistence type="inferred from homology"/>
<feature type="domain" description="Isochorismatase-like" evidence="3">
    <location>
        <begin position="21"/>
        <end position="188"/>
    </location>
</feature>
<dbReference type="EMBL" id="QGMI01000048">
    <property type="protein sequence ID" value="TVY48408.1"/>
    <property type="molecule type" value="Genomic_DNA"/>
</dbReference>
<organism evidence="4 5">
    <name type="scientific">Lachnellula occidentalis</name>
    <dbReference type="NCBI Taxonomy" id="215460"/>
    <lineage>
        <taxon>Eukaryota</taxon>
        <taxon>Fungi</taxon>
        <taxon>Dikarya</taxon>
        <taxon>Ascomycota</taxon>
        <taxon>Pezizomycotina</taxon>
        <taxon>Leotiomycetes</taxon>
        <taxon>Helotiales</taxon>
        <taxon>Lachnaceae</taxon>
        <taxon>Lachnellula</taxon>
    </lineage>
</organism>
<dbReference type="InterPro" id="IPR036380">
    <property type="entry name" value="Isochorismatase-like_sf"/>
</dbReference>
<evidence type="ECO:0000313" key="4">
    <source>
        <dbReference type="EMBL" id="TVY48408.1"/>
    </source>
</evidence>
<comment type="similarity">
    <text evidence="1">Belongs to the isochorismatase family.</text>
</comment>